<feature type="compositionally biased region" description="Basic and acidic residues" evidence="5">
    <location>
        <begin position="199"/>
        <end position="208"/>
    </location>
</feature>
<name>A0A067RDX3_ZOONE</name>
<feature type="region of interest" description="Disordered" evidence="5">
    <location>
        <begin position="178"/>
        <end position="209"/>
    </location>
</feature>
<dbReference type="EMBL" id="KK852567">
    <property type="protein sequence ID" value="KDR21208.1"/>
    <property type="molecule type" value="Genomic_DNA"/>
</dbReference>
<keyword evidence="7" id="KW-1185">Reference proteome</keyword>
<dbReference type="PANTHER" id="PTHR31259:SF3">
    <property type="entry name" value="ENDOSOME-ASSOCIATED-TRAFFICKING REGULATOR 1"/>
    <property type="match status" value="1"/>
</dbReference>
<feature type="region of interest" description="Disordered" evidence="5">
    <location>
        <begin position="1"/>
        <end position="45"/>
    </location>
</feature>
<evidence type="ECO:0000256" key="2">
    <source>
        <dbReference type="ARBA" id="ARBA00016007"/>
    </source>
</evidence>
<dbReference type="eggNOG" id="ENOG502QUJK">
    <property type="taxonomic scope" value="Eukaryota"/>
</dbReference>
<feature type="coiled-coil region" evidence="4">
    <location>
        <begin position="348"/>
        <end position="435"/>
    </location>
</feature>
<gene>
    <name evidence="6" type="ORF">L798_03615</name>
</gene>
<evidence type="ECO:0000256" key="5">
    <source>
        <dbReference type="SAM" id="MobiDB-lite"/>
    </source>
</evidence>
<dbReference type="SUPFAM" id="SSF57997">
    <property type="entry name" value="Tropomyosin"/>
    <property type="match status" value="1"/>
</dbReference>
<dbReference type="GO" id="GO:0036064">
    <property type="term" value="C:ciliary basal body"/>
    <property type="evidence" value="ECO:0007669"/>
    <property type="project" value="TreeGrafter"/>
</dbReference>
<dbReference type="GO" id="GO:0055037">
    <property type="term" value="C:recycling endosome"/>
    <property type="evidence" value="ECO:0007669"/>
    <property type="project" value="TreeGrafter"/>
</dbReference>
<comment type="similarity">
    <text evidence="1">Belongs to the ENTR1 family.</text>
</comment>
<feature type="compositionally biased region" description="Acidic residues" evidence="5">
    <location>
        <begin position="1"/>
        <end position="10"/>
    </location>
</feature>
<dbReference type="Proteomes" id="UP000027135">
    <property type="component" value="Unassembled WGS sequence"/>
</dbReference>
<dbReference type="InParanoid" id="A0A067RDX3"/>
<dbReference type="OrthoDB" id="6499155at2759"/>
<organism evidence="6 7">
    <name type="scientific">Zootermopsis nevadensis</name>
    <name type="common">Dampwood termite</name>
    <dbReference type="NCBI Taxonomy" id="136037"/>
    <lineage>
        <taxon>Eukaryota</taxon>
        <taxon>Metazoa</taxon>
        <taxon>Ecdysozoa</taxon>
        <taxon>Arthropoda</taxon>
        <taxon>Hexapoda</taxon>
        <taxon>Insecta</taxon>
        <taxon>Pterygota</taxon>
        <taxon>Neoptera</taxon>
        <taxon>Polyneoptera</taxon>
        <taxon>Dictyoptera</taxon>
        <taxon>Blattodea</taxon>
        <taxon>Blattoidea</taxon>
        <taxon>Termitoidae</taxon>
        <taxon>Termopsidae</taxon>
        <taxon>Zootermopsis</taxon>
    </lineage>
</organism>
<evidence type="ECO:0000313" key="7">
    <source>
        <dbReference type="Proteomes" id="UP000027135"/>
    </source>
</evidence>
<dbReference type="GO" id="GO:0045724">
    <property type="term" value="P:positive regulation of cilium assembly"/>
    <property type="evidence" value="ECO:0007669"/>
    <property type="project" value="TreeGrafter"/>
</dbReference>
<evidence type="ECO:0000256" key="3">
    <source>
        <dbReference type="ARBA" id="ARBA00023054"/>
    </source>
</evidence>
<keyword evidence="3 4" id="KW-0175">Coiled coil</keyword>
<feature type="region of interest" description="Disordered" evidence="5">
    <location>
        <begin position="304"/>
        <end position="342"/>
    </location>
</feature>
<proteinExistence type="inferred from homology"/>
<evidence type="ECO:0000256" key="4">
    <source>
        <dbReference type="SAM" id="Coils"/>
    </source>
</evidence>
<protein>
    <recommendedName>
        <fullName evidence="2">Endosome-associated-trafficking regulator 1</fullName>
    </recommendedName>
</protein>
<dbReference type="GO" id="GO:0030496">
    <property type="term" value="C:midbody"/>
    <property type="evidence" value="ECO:0007669"/>
    <property type="project" value="TreeGrafter"/>
</dbReference>
<dbReference type="AlphaFoldDB" id="A0A067RDX3"/>
<dbReference type="GO" id="GO:1903566">
    <property type="term" value="P:positive regulation of protein localization to cilium"/>
    <property type="evidence" value="ECO:0007669"/>
    <property type="project" value="TreeGrafter"/>
</dbReference>
<dbReference type="STRING" id="136037.A0A067RDX3"/>
<dbReference type="GO" id="GO:0005769">
    <property type="term" value="C:early endosome"/>
    <property type="evidence" value="ECO:0007669"/>
    <property type="project" value="TreeGrafter"/>
</dbReference>
<feature type="compositionally biased region" description="Polar residues" evidence="5">
    <location>
        <begin position="178"/>
        <end position="198"/>
    </location>
</feature>
<reference evidence="6 7" key="1">
    <citation type="journal article" date="2014" name="Nat. Commun.">
        <title>Molecular traces of alternative social organization in a termite genome.</title>
        <authorList>
            <person name="Terrapon N."/>
            <person name="Li C."/>
            <person name="Robertson H.M."/>
            <person name="Ji L."/>
            <person name="Meng X."/>
            <person name="Booth W."/>
            <person name="Chen Z."/>
            <person name="Childers C.P."/>
            <person name="Glastad K.M."/>
            <person name="Gokhale K."/>
            <person name="Gowin J."/>
            <person name="Gronenberg W."/>
            <person name="Hermansen R.A."/>
            <person name="Hu H."/>
            <person name="Hunt B.G."/>
            <person name="Huylmans A.K."/>
            <person name="Khalil S.M."/>
            <person name="Mitchell R.D."/>
            <person name="Munoz-Torres M.C."/>
            <person name="Mustard J.A."/>
            <person name="Pan H."/>
            <person name="Reese J.T."/>
            <person name="Scharf M.E."/>
            <person name="Sun F."/>
            <person name="Vogel H."/>
            <person name="Xiao J."/>
            <person name="Yang W."/>
            <person name="Yang Z."/>
            <person name="Yang Z."/>
            <person name="Zhou J."/>
            <person name="Zhu J."/>
            <person name="Brent C.S."/>
            <person name="Elsik C.G."/>
            <person name="Goodisman M.A."/>
            <person name="Liberles D.A."/>
            <person name="Roe R.M."/>
            <person name="Vargo E.L."/>
            <person name="Vilcinskas A."/>
            <person name="Wang J."/>
            <person name="Bornberg-Bauer E."/>
            <person name="Korb J."/>
            <person name="Zhang G."/>
            <person name="Liebig J."/>
        </authorList>
    </citation>
    <scope>NUCLEOTIDE SEQUENCE [LARGE SCALE GENOMIC DNA]</scope>
    <source>
        <tissue evidence="6">Whole organism</tissue>
    </source>
</reference>
<dbReference type="PANTHER" id="PTHR31259">
    <property type="entry name" value="ENDOSOME-ASSOCIATED TRAFFICKING REGULATOR 1"/>
    <property type="match status" value="1"/>
</dbReference>
<dbReference type="GO" id="GO:0032465">
    <property type="term" value="P:regulation of cytokinesis"/>
    <property type="evidence" value="ECO:0007669"/>
    <property type="project" value="TreeGrafter"/>
</dbReference>
<dbReference type="GO" id="GO:0005813">
    <property type="term" value="C:centrosome"/>
    <property type="evidence" value="ECO:0007669"/>
    <property type="project" value="TreeGrafter"/>
</dbReference>
<feature type="compositionally biased region" description="Polar residues" evidence="5">
    <location>
        <begin position="322"/>
        <end position="340"/>
    </location>
</feature>
<accession>A0A067RDX3</accession>
<dbReference type="OMA" id="LVIEQCY"/>
<feature type="compositionally biased region" description="Basic and acidic residues" evidence="5">
    <location>
        <begin position="19"/>
        <end position="37"/>
    </location>
</feature>
<dbReference type="InterPro" id="IPR026757">
    <property type="entry name" value="ENTR1"/>
</dbReference>
<evidence type="ECO:0000313" key="6">
    <source>
        <dbReference type="EMBL" id="KDR21208.1"/>
    </source>
</evidence>
<evidence type="ECO:0000256" key="1">
    <source>
        <dbReference type="ARBA" id="ARBA00007791"/>
    </source>
</evidence>
<sequence length="519" mass="57062">MAEGSGEEENPYSFHSYSRKNERKSTEGNDVKEENSVKPDLGLGNAQTCEKKVVMENLGSGSDMPRREENPFSFKHFLKRDAGNNYHSTGARPKVYSNLANEGFGHLAPESSDSDPGLYSRSTTPCHAGTPELTSVLPDFVQDHLVVEQCYLNLSESSKTPQIAVDLENLLDFTIDSTTPARETTDGSSIGINRNRSRQWNEPKRTHSDVLQSDIPFDLTGTTGNQSLPKSVRNYSEPVPLDLPSFDGSPVESKGRSVIPGGGFPFDLPLVSEAKDGTACTSLSGVRSGIQIGEVGVSKSLPDFLSDGPIHSDRHNGVDQPTDCTDASTSNSISRSQSPDPQRLQLENGRLRRNLEVLRQQLGDQTRRVQYLEQELLTIRSKEREETAVLEKAIEQVADNLKRATRRAVTAENSVSKLKQELKLLMSELTLLRQENRELRCGQAGASASIEPDNESQSQRLAQELRVAANTAEQSLRQLLTGVGNLRVIASTLENLHRIQDRTGDFVAEFDDDDSGPAL</sequence>